<dbReference type="AlphaFoldDB" id="A0A0L8I417"/>
<reference evidence="1" key="1">
    <citation type="submission" date="2015-07" db="EMBL/GenBank/DDBJ databases">
        <title>MeaNS - Measles Nucleotide Surveillance Program.</title>
        <authorList>
            <person name="Tran T."/>
            <person name="Druce J."/>
        </authorList>
    </citation>
    <scope>NUCLEOTIDE SEQUENCE</scope>
    <source>
        <strain evidence="1">UCB-OBI-ISO-001</strain>
        <tissue evidence="1">Gonad</tissue>
    </source>
</reference>
<sequence length="71" mass="8486">MSHYHVALEFIYMHHTIFLCRKRPLVANRDKNSLNFLHPLLILEIMLLVHPPPLQIRSLIGKKYLQLPEHH</sequence>
<name>A0A0L8I417_OCTBM</name>
<organism evidence="1">
    <name type="scientific">Octopus bimaculoides</name>
    <name type="common">California two-spotted octopus</name>
    <dbReference type="NCBI Taxonomy" id="37653"/>
    <lineage>
        <taxon>Eukaryota</taxon>
        <taxon>Metazoa</taxon>
        <taxon>Spiralia</taxon>
        <taxon>Lophotrochozoa</taxon>
        <taxon>Mollusca</taxon>
        <taxon>Cephalopoda</taxon>
        <taxon>Coleoidea</taxon>
        <taxon>Octopodiformes</taxon>
        <taxon>Octopoda</taxon>
        <taxon>Incirrata</taxon>
        <taxon>Octopodidae</taxon>
        <taxon>Octopus</taxon>
    </lineage>
</organism>
<gene>
    <name evidence="1" type="ORF">OCBIM_22036079mg</name>
</gene>
<protein>
    <submittedName>
        <fullName evidence="1">Uncharacterized protein</fullName>
    </submittedName>
</protein>
<proteinExistence type="predicted"/>
<accession>A0A0L8I417</accession>
<evidence type="ECO:0000313" key="1">
    <source>
        <dbReference type="EMBL" id="KOF96217.1"/>
    </source>
</evidence>
<dbReference type="EMBL" id="KQ416616">
    <property type="protein sequence ID" value="KOF96217.1"/>
    <property type="molecule type" value="Genomic_DNA"/>
</dbReference>